<evidence type="ECO:0000256" key="1">
    <source>
        <dbReference type="ARBA" id="ARBA00009673"/>
    </source>
</evidence>
<dbReference type="GO" id="GO:0000049">
    <property type="term" value="F:tRNA binding"/>
    <property type="evidence" value="ECO:0007669"/>
    <property type="project" value="UniProtKB-UniRule"/>
</dbReference>
<comment type="domain">
    <text evidence="2">A Gly-cisPro motif from one monomer fits into the active site of the other monomer to allow specific chiral rejection of L-amino acids.</text>
</comment>
<comment type="catalytic activity">
    <reaction evidence="2">
        <text>a D-aminoacyl-tRNA + H2O = a tRNA + a D-alpha-amino acid + H(+)</text>
        <dbReference type="Rhea" id="RHEA:13953"/>
        <dbReference type="Rhea" id="RHEA-COMP:10123"/>
        <dbReference type="Rhea" id="RHEA-COMP:10124"/>
        <dbReference type="ChEBI" id="CHEBI:15377"/>
        <dbReference type="ChEBI" id="CHEBI:15378"/>
        <dbReference type="ChEBI" id="CHEBI:59871"/>
        <dbReference type="ChEBI" id="CHEBI:78442"/>
        <dbReference type="ChEBI" id="CHEBI:79333"/>
        <dbReference type="EC" id="3.1.1.96"/>
    </reaction>
</comment>
<comment type="function">
    <text evidence="2">An aminoacyl-tRNA editing enzyme that deacylates mischarged D-aminoacyl-tRNAs. Also deacylates mischarged glycyl-tRNA(Ala), protecting cells against glycine mischarging by AlaRS. Acts via tRNA-based rather than protein-based catalysis; rejects L-amino acids rather than detecting D-amino acids in the active site. By recycling D-aminoacyl-tRNA to D-amino acids and free tRNA molecules, this enzyme counteracts the toxicity associated with the formation of D-aminoacyl-tRNA entities in vivo and helps enforce protein L-homochirality.</text>
</comment>
<dbReference type="Pfam" id="PF02580">
    <property type="entry name" value="Tyr_Deacylase"/>
    <property type="match status" value="1"/>
</dbReference>
<keyword evidence="2 3" id="KW-0378">Hydrolase</keyword>
<sequence>MKALVQRVSRARVAVHDRVVGEIARGLLVFVAATHTDDEAAADWLAAKAAGLRIFPDAAGKMARDVRDAQGAMLIVPQFTLYGDTRRGRRPEFIRAAPPEQAERLFDRFCRTVEASGIPVARGAFRESMRVELVNEGPVTLLLESPAPGET</sequence>
<gene>
    <name evidence="2" type="primary">dtd</name>
    <name evidence="3" type="ORF">E6K78_07345</name>
</gene>
<dbReference type="GO" id="GO:0051500">
    <property type="term" value="F:D-tyrosyl-tRNA(Tyr) deacylase activity"/>
    <property type="evidence" value="ECO:0007669"/>
    <property type="project" value="TreeGrafter"/>
</dbReference>
<dbReference type="GO" id="GO:0043908">
    <property type="term" value="F:Ser(Gly)-tRNA(Ala) hydrolase activity"/>
    <property type="evidence" value="ECO:0007669"/>
    <property type="project" value="UniProtKB-UniRule"/>
</dbReference>
<accession>A0A538TPF3</accession>
<dbReference type="InterPro" id="IPR003732">
    <property type="entry name" value="Daa-tRNA_deacyls_DTD"/>
</dbReference>
<evidence type="ECO:0000313" key="3">
    <source>
        <dbReference type="EMBL" id="TMQ65512.1"/>
    </source>
</evidence>
<organism evidence="3 4">
    <name type="scientific">Eiseniibacteriota bacterium</name>
    <dbReference type="NCBI Taxonomy" id="2212470"/>
    <lineage>
        <taxon>Bacteria</taxon>
        <taxon>Candidatus Eiseniibacteriota</taxon>
    </lineage>
</organism>
<dbReference type="GO" id="GO:0005737">
    <property type="term" value="C:cytoplasm"/>
    <property type="evidence" value="ECO:0007669"/>
    <property type="project" value="UniProtKB-SubCell"/>
</dbReference>
<dbReference type="InterPro" id="IPR023509">
    <property type="entry name" value="DTD-like_sf"/>
</dbReference>
<dbReference type="GO" id="GO:0019478">
    <property type="term" value="P:D-amino acid catabolic process"/>
    <property type="evidence" value="ECO:0007669"/>
    <property type="project" value="UniProtKB-UniRule"/>
</dbReference>
<keyword evidence="2" id="KW-0820">tRNA-binding</keyword>
<keyword evidence="2" id="KW-0963">Cytoplasm</keyword>
<comment type="subunit">
    <text evidence="2">Homodimer.</text>
</comment>
<dbReference type="SUPFAM" id="SSF69500">
    <property type="entry name" value="DTD-like"/>
    <property type="match status" value="1"/>
</dbReference>
<dbReference type="Gene3D" id="3.50.80.10">
    <property type="entry name" value="D-tyrosyl-tRNA(Tyr) deacylase"/>
    <property type="match status" value="1"/>
</dbReference>
<dbReference type="HAMAP" id="MF_00518">
    <property type="entry name" value="Deacylase_Dtd"/>
    <property type="match status" value="1"/>
</dbReference>
<dbReference type="PANTHER" id="PTHR10472">
    <property type="entry name" value="D-TYROSYL-TRNA TYR DEACYLASE"/>
    <property type="match status" value="1"/>
</dbReference>
<evidence type="ECO:0000256" key="2">
    <source>
        <dbReference type="HAMAP-Rule" id="MF_00518"/>
    </source>
</evidence>
<dbReference type="EMBL" id="VBOY01000069">
    <property type="protein sequence ID" value="TMQ65512.1"/>
    <property type="molecule type" value="Genomic_DNA"/>
</dbReference>
<dbReference type="FunFam" id="3.50.80.10:FF:000001">
    <property type="entry name" value="D-aminoacyl-tRNA deacylase"/>
    <property type="match status" value="1"/>
</dbReference>
<evidence type="ECO:0000313" key="4">
    <source>
        <dbReference type="Proteomes" id="UP000316609"/>
    </source>
</evidence>
<proteinExistence type="inferred from homology"/>
<comment type="catalytic activity">
    <reaction evidence="2">
        <text>glycyl-tRNA(Ala) + H2O = tRNA(Ala) + glycine + H(+)</text>
        <dbReference type="Rhea" id="RHEA:53744"/>
        <dbReference type="Rhea" id="RHEA-COMP:9657"/>
        <dbReference type="Rhea" id="RHEA-COMP:13640"/>
        <dbReference type="ChEBI" id="CHEBI:15377"/>
        <dbReference type="ChEBI" id="CHEBI:15378"/>
        <dbReference type="ChEBI" id="CHEBI:57305"/>
        <dbReference type="ChEBI" id="CHEBI:78442"/>
        <dbReference type="ChEBI" id="CHEBI:78522"/>
    </reaction>
</comment>
<comment type="subcellular location">
    <subcellularLocation>
        <location evidence="2">Cytoplasm</location>
    </subcellularLocation>
</comment>
<dbReference type="PANTHER" id="PTHR10472:SF5">
    <property type="entry name" value="D-AMINOACYL-TRNA DEACYLASE 1"/>
    <property type="match status" value="1"/>
</dbReference>
<comment type="similarity">
    <text evidence="1 2">Belongs to the DTD family.</text>
</comment>
<name>A0A538TPF3_UNCEI</name>
<keyword evidence="2" id="KW-0694">RNA-binding</keyword>
<dbReference type="Proteomes" id="UP000316609">
    <property type="component" value="Unassembled WGS sequence"/>
</dbReference>
<feature type="short sequence motif" description="Gly-cisPro motif, important for rejection of L-amino acids" evidence="2">
    <location>
        <begin position="137"/>
        <end position="138"/>
    </location>
</feature>
<dbReference type="AlphaFoldDB" id="A0A538TPF3"/>
<dbReference type="GO" id="GO:0106026">
    <property type="term" value="F:Gly-tRNA(Ala) deacylase activity"/>
    <property type="evidence" value="ECO:0007669"/>
    <property type="project" value="UniProtKB-UniRule"/>
</dbReference>
<dbReference type="EC" id="3.1.1.96" evidence="2"/>
<dbReference type="EC" id="3.1.1.-" evidence="2"/>
<comment type="caution">
    <text evidence="3">The sequence shown here is derived from an EMBL/GenBank/DDBJ whole genome shotgun (WGS) entry which is preliminary data.</text>
</comment>
<reference evidence="3 4" key="1">
    <citation type="journal article" date="2019" name="Nat. Microbiol.">
        <title>Mediterranean grassland soil C-N compound turnover is dependent on rainfall and depth, and is mediated by genomically divergent microorganisms.</title>
        <authorList>
            <person name="Diamond S."/>
            <person name="Andeer P.F."/>
            <person name="Li Z."/>
            <person name="Crits-Christoph A."/>
            <person name="Burstein D."/>
            <person name="Anantharaman K."/>
            <person name="Lane K.R."/>
            <person name="Thomas B.C."/>
            <person name="Pan C."/>
            <person name="Northen T.R."/>
            <person name="Banfield J.F."/>
        </authorList>
    </citation>
    <scope>NUCLEOTIDE SEQUENCE [LARGE SCALE GENOMIC DNA]</scope>
    <source>
        <strain evidence="3">WS_8</strain>
    </source>
</reference>
<protein>
    <recommendedName>
        <fullName evidence="2">D-aminoacyl-tRNA deacylase</fullName>
        <shortName evidence="2">DTD</shortName>
        <ecNumber evidence="2">3.1.1.96</ecNumber>
    </recommendedName>
    <alternativeName>
        <fullName evidence="2">Gly-tRNA(Ala) deacylase</fullName>
        <ecNumber evidence="2">3.1.1.-</ecNumber>
    </alternativeName>
</protein>
<dbReference type="NCBIfam" id="TIGR00256">
    <property type="entry name" value="D-aminoacyl-tRNA deacylase"/>
    <property type="match status" value="1"/>
</dbReference>